<dbReference type="Gene3D" id="3.40.50.980">
    <property type="match status" value="1"/>
</dbReference>
<proteinExistence type="predicted"/>
<dbReference type="SUPFAM" id="SSF56801">
    <property type="entry name" value="Acetyl-CoA synthetase-like"/>
    <property type="match status" value="1"/>
</dbReference>
<gene>
    <name evidence="1" type="ORF">BZL30_9141</name>
</gene>
<evidence type="ECO:0000313" key="1">
    <source>
        <dbReference type="EMBL" id="OOK64466.1"/>
    </source>
</evidence>
<dbReference type="Proteomes" id="UP000189229">
    <property type="component" value="Unassembled WGS sequence"/>
</dbReference>
<dbReference type="EMBL" id="MVBM01000012">
    <property type="protein sequence ID" value="OOK64466.1"/>
    <property type="molecule type" value="Genomic_DNA"/>
</dbReference>
<organism evidence="1 2">
    <name type="scientific">Mycobacterium kansasii</name>
    <dbReference type="NCBI Taxonomy" id="1768"/>
    <lineage>
        <taxon>Bacteria</taxon>
        <taxon>Bacillati</taxon>
        <taxon>Actinomycetota</taxon>
        <taxon>Actinomycetes</taxon>
        <taxon>Mycobacteriales</taxon>
        <taxon>Mycobacteriaceae</taxon>
        <taxon>Mycobacterium</taxon>
    </lineage>
</organism>
<sequence length="38" mass="4359">MSRRGVGFGDRVMILMLNRTEFIESVFAANMLGRSRCH</sequence>
<reference evidence="1 2" key="1">
    <citation type="submission" date="2017-02" db="EMBL/GenBank/DDBJ databases">
        <title>Complete genome sequences of Mycobacterium kansasii strains isolated from rhesus macaques.</title>
        <authorList>
            <person name="Panda A."/>
            <person name="Nagaraj S."/>
            <person name="Zhao X."/>
            <person name="Tettelin H."/>
            <person name="Detolla L.J."/>
        </authorList>
    </citation>
    <scope>NUCLEOTIDE SEQUENCE [LARGE SCALE GENOMIC DNA]</scope>
    <source>
        <strain evidence="1 2">11-3813</strain>
    </source>
</reference>
<comment type="caution">
    <text evidence="1">The sequence shown here is derived from an EMBL/GenBank/DDBJ whole genome shotgun (WGS) entry which is preliminary data.</text>
</comment>
<protein>
    <submittedName>
        <fullName evidence="1">AMP-binding enzyme family protein</fullName>
    </submittedName>
</protein>
<evidence type="ECO:0000313" key="2">
    <source>
        <dbReference type="Proteomes" id="UP000189229"/>
    </source>
</evidence>
<name>A0A1V3WDG8_MYCKA</name>
<dbReference type="AlphaFoldDB" id="A0A1V3WDG8"/>
<accession>A0A1V3WDG8</accession>